<dbReference type="InterPro" id="IPR036390">
    <property type="entry name" value="WH_DNA-bd_sf"/>
</dbReference>
<name>A0ABX5NWX9_9HYPH</name>
<evidence type="ECO:0000313" key="6">
    <source>
        <dbReference type="EMBL" id="PYB77600.1"/>
    </source>
</evidence>
<dbReference type="NCBIfam" id="TIGR02018">
    <property type="entry name" value="his_ut_repres"/>
    <property type="match status" value="1"/>
</dbReference>
<accession>A0ABX5NWX9</accession>
<proteinExistence type="predicted"/>
<dbReference type="EMBL" id="QJRY01000001">
    <property type="protein sequence ID" value="PYB77600.1"/>
    <property type="molecule type" value="Genomic_DNA"/>
</dbReference>
<dbReference type="PROSITE" id="PS50949">
    <property type="entry name" value="HTH_GNTR"/>
    <property type="match status" value="1"/>
</dbReference>
<dbReference type="InterPro" id="IPR050679">
    <property type="entry name" value="Bact_HTH_transcr_reg"/>
</dbReference>
<dbReference type="SUPFAM" id="SSF64288">
    <property type="entry name" value="Chorismate lyase-like"/>
    <property type="match status" value="1"/>
</dbReference>
<dbReference type="InterPro" id="IPR010248">
    <property type="entry name" value="His_ut_repres"/>
</dbReference>
<gene>
    <name evidence="6" type="primary">hutC</name>
    <name evidence="6" type="ORF">DMY87_04415</name>
</gene>
<dbReference type="Gene3D" id="1.10.10.10">
    <property type="entry name" value="Winged helix-like DNA-binding domain superfamily/Winged helix DNA-binding domain"/>
    <property type="match status" value="1"/>
</dbReference>
<evidence type="ECO:0000313" key="7">
    <source>
        <dbReference type="Proteomes" id="UP000247536"/>
    </source>
</evidence>
<dbReference type="Pfam" id="PF00392">
    <property type="entry name" value="GntR"/>
    <property type="match status" value="1"/>
</dbReference>
<reference evidence="6 7" key="1">
    <citation type="submission" date="2018-06" db="EMBL/GenBank/DDBJ databases">
        <title>Rhizobium wuzhouense sp. nov., isolated from roots of Oryza officinalis.</title>
        <authorList>
            <person name="Yuan T."/>
        </authorList>
    </citation>
    <scope>NUCLEOTIDE SEQUENCE [LARGE SCALE GENOMIC DNA]</scope>
    <source>
        <strain evidence="6 7">W44</strain>
    </source>
</reference>
<dbReference type="RefSeq" id="WP_110790028.1">
    <property type="nucleotide sequence ID" value="NZ_QJRY01000001.1"/>
</dbReference>
<keyword evidence="3" id="KW-0804">Transcription</keyword>
<dbReference type="InterPro" id="IPR036388">
    <property type="entry name" value="WH-like_DNA-bd_sf"/>
</dbReference>
<feature type="domain" description="HTH gntR-type" evidence="5">
    <location>
        <begin position="5"/>
        <end position="73"/>
    </location>
</feature>
<dbReference type="PANTHER" id="PTHR44846">
    <property type="entry name" value="MANNOSYL-D-GLYCERATE TRANSPORT/METABOLISM SYSTEM REPRESSOR MNGR-RELATED"/>
    <property type="match status" value="1"/>
</dbReference>
<dbReference type="Gene3D" id="3.40.1410.10">
    <property type="entry name" value="Chorismate lyase-like"/>
    <property type="match status" value="1"/>
</dbReference>
<dbReference type="SUPFAM" id="SSF46785">
    <property type="entry name" value="Winged helix' DNA-binding domain"/>
    <property type="match status" value="1"/>
</dbReference>
<dbReference type="SMART" id="SM00866">
    <property type="entry name" value="UTRA"/>
    <property type="match status" value="1"/>
</dbReference>
<keyword evidence="7" id="KW-1185">Reference proteome</keyword>
<evidence type="ECO:0000256" key="2">
    <source>
        <dbReference type="ARBA" id="ARBA00023125"/>
    </source>
</evidence>
<evidence type="ECO:0000256" key="4">
    <source>
        <dbReference type="NCBIfam" id="TIGR02018"/>
    </source>
</evidence>
<dbReference type="InterPro" id="IPR028978">
    <property type="entry name" value="Chorismate_lyase_/UTRA_dom_sf"/>
</dbReference>
<comment type="caution">
    <text evidence="6">The sequence shown here is derived from an EMBL/GenBank/DDBJ whole genome shotgun (WGS) entry which is preliminary data.</text>
</comment>
<organism evidence="6 7">
    <name type="scientific">Rhizobium wuzhouense</name>
    <dbReference type="NCBI Taxonomy" id="1986026"/>
    <lineage>
        <taxon>Bacteria</taxon>
        <taxon>Pseudomonadati</taxon>
        <taxon>Pseudomonadota</taxon>
        <taxon>Alphaproteobacteria</taxon>
        <taxon>Hyphomicrobiales</taxon>
        <taxon>Rhizobiaceae</taxon>
        <taxon>Rhizobium/Agrobacterium group</taxon>
        <taxon>Rhizobium</taxon>
    </lineage>
</organism>
<evidence type="ECO:0000256" key="1">
    <source>
        <dbReference type="ARBA" id="ARBA00023015"/>
    </source>
</evidence>
<dbReference type="InterPro" id="IPR011663">
    <property type="entry name" value="UTRA"/>
</dbReference>
<dbReference type="Proteomes" id="UP000247536">
    <property type="component" value="Unassembled WGS sequence"/>
</dbReference>
<dbReference type="PRINTS" id="PR00035">
    <property type="entry name" value="HTHGNTR"/>
</dbReference>
<dbReference type="InterPro" id="IPR000524">
    <property type="entry name" value="Tscrpt_reg_HTH_GntR"/>
</dbReference>
<dbReference type="PANTHER" id="PTHR44846:SF16">
    <property type="entry name" value="TRANSCRIPTIONAL REGULATOR PHNF-RELATED"/>
    <property type="match status" value="1"/>
</dbReference>
<dbReference type="Pfam" id="PF07702">
    <property type="entry name" value="UTRA"/>
    <property type="match status" value="1"/>
</dbReference>
<keyword evidence="2" id="KW-0238">DNA-binding</keyword>
<protein>
    <recommendedName>
        <fullName evidence="4">Histidine utilization repressor</fullName>
    </recommendedName>
</protein>
<dbReference type="CDD" id="cd07377">
    <property type="entry name" value="WHTH_GntR"/>
    <property type="match status" value="1"/>
</dbReference>
<sequence length="237" mass="26030">MSGDTTLHSRILADIEGQIVSGEWPPGHRLPFEVDLAAQYGCSRMTVNKVMAQLVRSGLIERRKKSGSFVAQPKAQSAVLEIHDIKDEVQSLKLAYGYALIARTVRRSDAEDMRRLGLSKGTDVLDITCLHTAGHEPFCLEKRLINLAMVPQAADFEFVEIAPGPWLLAEVPWTSAQHTIQAISADKDAVKLLKLSAHEACLVIERQTWGQGGPVTNVRLTYPGNRHVVTAQFKPGG</sequence>
<evidence type="ECO:0000259" key="5">
    <source>
        <dbReference type="PROSITE" id="PS50949"/>
    </source>
</evidence>
<evidence type="ECO:0000256" key="3">
    <source>
        <dbReference type="ARBA" id="ARBA00023163"/>
    </source>
</evidence>
<dbReference type="SMART" id="SM00345">
    <property type="entry name" value="HTH_GNTR"/>
    <property type="match status" value="1"/>
</dbReference>
<keyword evidence="1" id="KW-0805">Transcription regulation</keyword>